<dbReference type="HOGENOM" id="CLU_3359346_0_0_10"/>
<sequence length="36" mass="4064">MGNMDRMVLEISLTESSIPPIWANREVDSSESKLAR</sequence>
<keyword evidence="2" id="KW-1185">Reference proteome</keyword>
<dbReference type="Proteomes" id="UP000001654">
    <property type="component" value="Chromosome"/>
</dbReference>
<dbReference type="EMBL" id="CP001650">
    <property type="protein sequence ID" value="ADF51610.1"/>
    <property type="molecule type" value="Genomic_DNA"/>
</dbReference>
<dbReference type="KEGG" id="zpr:ZPR_1272"/>
<dbReference type="AlphaFoldDB" id="D5BJE4"/>
<protein>
    <submittedName>
        <fullName evidence="1">Uncharacterized protein</fullName>
    </submittedName>
</protein>
<proteinExistence type="predicted"/>
<dbReference type="STRING" id="655815.ZPR_1272"/>
<name>D5BJE4_ZUNPS</name>
<reference evidence="1 2" key="1">
    <citation type="journal article" date="2010" name="BMC Genomics">
        <title>The complete genome of Zunongwangia profunda SM-A87 reveals its adaptation to the deep-sea environment and ecological role in sedimentary organic nitrogen degradation.</title>
        <authorList>
            <person name="Qin Q.L."/>
            <person name="Zhang X.Y."/>
            <person name="Wang X.M."/>
            <person name="Liu G.M."/>
            <person name="Chen X.L."/>
            <person name="Xie B.B."/>
            <person name="Dang H.Y."/>
            <person name="Zhou B.C."/>
            <person name="Yu J."/>
            <person name="Zhang Y.Z."/>
        </authorList>
    </citation>
    <scope>NUCLEOTIDE SEQUENCE [LARGE SCALE GENOMIC DNA]</scope>
    <source>
        <strain evidence="2">DSM 18752 / CCTCC AB 206139 / SM-A87</strain>
    </source>
</reference>
<evidence type="ECO:0000313" key="1">
    <source>
        <dbReference type="EMBL" id="ADF51610.1"/>
    </source>
</evidence>
<organism evidence="1 2">
    <name type="scientific">Zunongwangia profunda (strain DSM 18752 / CCTCC AB 206139 / SM-A87)</name>
    <name type="common">Wangia profunda</name>
    <dbReference type="NCBI Taxonomy" id="655815"/>
    <lineage>
        <taxon>Bacteria</taxon>
        <taxon>Pseudomonadati</taxon>
        <taxon>Bacteroidota</taxon>
        <taxon>Flavobacteriia</taxon>
        <taxon>Flavobacteriales</taxon>
        <taxon>Flavobacteriaceae</taxon>
        <taxon>Zunongwangia</taxon>
    </lineage>
</organism>
<gene>
    <name evidence="1" type="ordered locus">ZPR_1272</name>
</gene>
<evidence type="ECO:0000313" key="2">
    <source>
        <dbReference type="Proteomes" id="UP000001654"/>
    </source>
</evidence>
<accession>D5BJE4</accession>